<protein>
    <recommendedName>
        <fullName evidence="1">BTB domain-containing protein</fullName>
    </recommendedName>
</protein>
<proteinExistence type="predicted"/>
<dbReference type="AlphaFoldDB" id="A0A165SPQ0"/>
<evidence type="ECO:0000313" key="2">
    <source>
        <dbReference type="EMBL" id="KZT25476.1"/>
    </source>
</evidence>
<dbReference type="Pfam" id="PF00651">
    <property type="entry name" value="BTB"/>
    <property type="match status" value="1"/>
</dbReference>
<keyword evidence="3" id="KW-1185">Reference proteome</keyword>
<dbReference type="OrthoDB" id="3218112at2759"/>
<dbReference type="EMBL" id="KV425571">
    <property type="protein sequence ID" value="KZT25476.1"/>
    <property type="molecule type" value="Genomic_DNA"/>
</dbReference>
<dbReference type="STRING" id="1314782.A0A165SPQ0"/>
<feature type="domain" description="BTB" evidence="1">
    <location>
        <begin position="19"/>
        <end position="87"/>
    </location>
</feature>
<gene>
    <name evidence="2" type="ORF">NEOLEDRAFT_1065077</name>
</gene>
<dbReference type="InParanoid" id="A0A165SPQ0"/>
<name>A0A165SPQ0_9AGAM</name>
<sequence length="351" mass="40118">MSEVQTDIRRHDSLYMHDGNIVLSTPNASGTVILFRVHQSILARISTVFADMLRLPTNGANEVYDGVPLVQMPDAAEDLESLLKVVYHENNLNFEKMSAETVKMVEPVLTMCNKYDIKDFRKQIISRMEGDWPTTLNAWDDLELEISQRWQTSQIRLRMAYCVDDILPEPVSAINLAHECNVPTILPAAFYHLSRLPLVFVRGTYITINYEEAGDAIFHDIAADGYLERGGRTASWQDLSSADHFRLMMGKESIRGEVRRLLDELLDASSSSICPSCPKDLISSFVDKTQRSMDRKTTRFDPLSMLCETVDKNMSPSACPQCRWRASDMMERLRETLWAKLPFCFHVKCFM</sequence>
<accession>A0A165SPQ0</accession>
<reference evidence="2 3" key="1">
    <citation type="journal article" date="2016" name="Mol. Biol. Evol.">
        <title>Comparative Genomics of Early-Diverging Mushroom-Forming Fungi Provides Insights into the Origins of Lignocellulose Decay Capabilities.</title>
        <authorList>
            <person name="Nagy L.G."/>
            <person name="Riley R."/>
            <person name="Tritt A."/>
            <person name="Adam C."/>
            <person name="Daum C."/>
            <person name="Floudas D."/>
            <person name="Sun H."/>
            <person name="Yadav J.S."/>
            <person name="Pangilinan J."/>
            <person name="Larsson K.H."/>
            <person name="Matsuura K."/>
            <person name="Barry K."/>
            <person name="Labutti K."/>
            <person name="Kuo R."/>
            <person name="Ohm R.A."/>
            <person name="Bhattacharya S.S."/>
            <person name="Shirouzu T."/>
            <person name="Yoshinaga Y."/>
            <person name="Martin F.M."/>
            <person name="Grigoriev I.V."/>
            <person name="Hibbett D.S."/>
        </authorList>
    </citation>
    <scope>NUCLEOTIDE SEQUENCE [LARGE SCALE GENOMIC DNA]</scope>
    <source>
        <strain evidence="2 3">HHB14362 ss-1</strain>
    </source>
</reference>
<organism evidence="2 3">
    <name type="scientific">Neolentinus lepideus HHB14362 ss-1</name>
    <dbReference type="NCBI Taxonomy" id="1314782"/>
    <lineage>
        <taxon>Eukaryota</taxon>
        <taxon>Fungi</taxon>
        <taxon>Dikarya</taxon>
        <taxon>Basidiomycota</taxon>
        <taxon>Agaricomycotina</taxon>
        <taxon>Agaricomycetes</taxon>
        <taxon>Gloeophyllales</taxon>
        <taxon>Gloeophyllaceae</taxon>
        <taxon>Neolentinus</taxon>
    </lineage>
</organism>
<evidence type="ECO:0000313" key="3">
    <source>
        <dbReference type="Proteomes" id="UP000076761"/>
    </source>
</evidence>
<dbReference type="InterPro" id="IPR000210">
    <property type="entry name" value="BTB/POZ_dom"/>
</dbReference>
<dbReference type="InterPro" id="IPR011333">
    <property type="entry name" value="SKP1/BTB/POZ_sf"/>
</dbReference>
<evidence type="ECO:0000259" key="1">
    <source>
        <dbReference type="PROSITE" id="PS50097"/>
    </source>
</evidence>
<dbReference type="Proteomes" id="UP000076761">
    <property type="component" value="Unassembled WGS sequence"/>
</dbReference>
<dbReference type="Gene3D" id="3.30.710.10">
    <property type="entry name" value="Potassium Channel Kv1.1, Chain A"/>
    <property type="match status" value="1"/>
</dbReference>
<dbReference type="PROSITE" id="PS50097">
    <property type="entry name" value="BTB"/>
    <property type="match status" value="1"/>
</dbReference>